<reference evidence="1 2" key="1">
    <citation type="journal article" date="2013" name="Int. J. Syst. Evol. Microbiol.">
        <title>Ilumatobacter nonamiense sp. nov. and Ilumatobacter coccineum sp. nov., isolated from seashore sand.</title>
        <authorList>
            <person name="Matsumoto A."/>
            <person name="Kasai H."/>
            <person name="Matsuo Y."/>
            <person name="Shizuri Y."/>
            <person name="Ichikawa N."/>
            <person name="Fujita N."/>
            <person name="Omura S."/>
            <person name="Takahashi Y."/>
        </authorList>
    </citation>
    <scope>NUCLEOTIDE SEQUENCE [LARGE SCALE GENOMIC DNA]</scope>
    <source>
        <strain evidence="2">NBRC 103263 / KCTC 29153 / YM16-304</strain>
    </source>
</reference>
<dbReference type="EMBL" id="AP012057">
    <property type="protein sequence ID" value="BAN00631.1"/>
    <property type="molecule type" value="Genomic_DNA"/>
</dbReference>
<dbReference type="KEGG" id="aym:YM304_03170"/>
<organism evidence="1 2">
    <name type="scientific">Ilumatobacter coccineus (strain NBRC 103263 / KCTC 29153 / YM16-304)</name>
    <dbReference type="NCBI Taxonomy" id="1313172"/>
    <lineage>
        <taxon>Bacteria</taxon>
        <taxon>Bacillati</taxon>
        <taxon>Actinomycetota</taxon>
        <taxon>Acidimicrobiia</taxon>
        <taxon>Acidimicrobiales</taxon>
        <taxon>Ilumatobacteraceae</taxon>
        <taxon>Ilumatobacter</taxon>
    </lineage>
</organism>
<evidence type="ECO:0008006" key="3">
    <source>
        <dbReference type="Google" id="ProtNLM"/>
    </source>
</evidence>
<dbReference type="RefSeq" id="WP_015439879.1">
    <property type="nucleotide sequence ID" value="NC_020520.1"/>
</dbReference>
<evidence type="ECO:0000313" key="1">
    <source>
        <dbReference type="EMBL" id="BAN00631.1"/>
    </source>
</evidence>
<sequence length="130" mass="13711">MPTLTSLCTIVVTLDFTPIGKVGTGLRIDVPFSGVATSSHWDGERPVEGVDYVTIDGNGIQQLDIRGRIGTGKEVVSYRAVGRGNEAGPMELLVFETANEELAHLNSTIAVAVGSVDGNQLTLDVSAVER</sequence>
<protein>
    <recommendedName>
        <fullName evidence="3">DUF3237 domain-containing protein</fullName>
    </recommendedName>
</protein>
<evidence type="ECO:0000313" key="2">
    <source>
        <dbReference type="Proteomes" id="UP000011863"/>
    </source>
</evidence>
<dbReference type="Gene3D" id="2.40.160.20">
    <property type="match status" value="1"/>
</dbReference>
<dbReference type="AlphaFoldDB" id="A0A6C7E122"/>
<dbReference type="Pfam" id="PF11578">
    <property type="entry name" value="DUF3237"/>
    <property type="match status" value="1"/>
</dbReference>
<proteinExistence type="predicted"/>
<name>A0A6C7E122_ILUCY</name>
<dbReference type="Proteomes" id="UP000011863">
    <property type="component" value="Chromosome"/>
</dbReference>
<keyword evidence="2" id="KW-1185">Reference proteome</keyword>
<accession>A0A6C7E122</accession>
<gene>
    <name evidence="1" type="ORF">YM304_03170</name>
</gene>